<dbReference type="SMART" id="SM00248">
    <property type="entry name" value="ANK"/>
    <property type="match status" value="7"/>
</dbReference>
<protein>
    <submittedName>
        <fullName evidence="5">Uncharacterized protein</fullName>
    </submittedName>
</protein>
<feature type="repeat" description="ANK" evidence="3">
    <location>
        <begin position="194"/>
        <end position="227"/>
    </location>
</feature>
<dbReference type="PROSITE" id="PS50088">
    <property type="entry name" value="ANK_REPEAT"/>
    <property type="match status" value="5"/>
</dbReference>
<sequence>MEADAGSHSSTLPFSVLNSIEEFENSLFRIAEAVGEKRKVLANVVGAISDPSSTLETSEDGDSSVSPPPNLKVARALAALMKSCETVKRDAHAALDQIFSEYFKMDLSALFEMDVANHVRSFQAVEPETLCAAVESESLDDLSLLLNVGAHVDGLVQGETALMLATVEGSLGAVKLLVEAGADLQVQCGEGDPVGFSALHFACNEGPQLEIAEYLLSEGADPNAVDIFGVPPLHCAAMEGHIEVLELLLSRQADLNAKDHKSWSALHIAVMGGQREAVHFLLDRGMAVGQRDFRGWTEFFFTMRKDTGWGDNVEIAELLLSRGAEVDTRDNNGVPVLHVAALYGSVLVARLLIERGADVNATDPDGRTALHWAAEIEDPYPLMIRDFGEMVVDLRGREQQKLQVAQLLVEKGIDHTVESAEGLTAYDEAASNWGDEDGEGDSPLLEFFENLPDSSDLDSDSESDSDSSDADGEEGGGSGSEGEDGGGGGVEEEKGWEYGGDDEEEEGWEYGGDDEEEEGWEYGGDDEEEEEGWEYGGHDADADAAWDALWETANE</sequence>
<proteinExistence type="predicted"/>
<dbReference type="PRINTS" id="PR01415">
    <property type="entry name" value="ANKYRIN"/>
</dbReference>
<dbReference type="VEuPathDB" id="CryptoDB:Cvel_15287"/>
<dbReference type="PhylomeDB" id="A0A0G4F5B3"/>
<feature type="repeat" description="ANK" evidence="3">
    <location>
        <begin position="157"/>
        <end position="189"/>
    </location>
</feature>
<dbReference type="GO" id="GO:0003723">
    <property type="term" value="F:RNA binding"/>
    <property type="evidence" value="ECO:0007669"/>
    <property type="project" value="TreeGrafter"/>
</dbReference>
<gene>
    <name evidence="5" type="ORF">Cvel_15287</name>
</gene>
<keyword evidence="1" id="KW-0677">Repeat</keyword>
<evidence type="ECO:0000256" key="2">
    <source>
        <dbReference type="ARBA" id="ARBA00023043"/>
    </source>
</evidence>
<dbReference type="Gene3D" id="1.25.40.20">
    <property type="entry name" value="Ankyrin repeat-containing domain"/>
    <property type="match status" value="2"/>
</dbReference>
<dbReference type="AlphaFoldDB" id="A0A0G4F5B3"/>
<feature type="compositionally biased region" description="Acidic residues" evidence="4">
    <location>
        <begin position="455"/>
        <end position="474"/>
    </location>
</feature>
<keyword evidence="2 3" id="KW-0040">ANK repeat</keyword>
<evidence type="ECO:0000256" key="1">
    <source>
        <dbReference type="ARBA" id="ARBA00022737"/>
    </source>
</evidence>
<dbReference type="GO" id="GO:0004540">
    <property type="term" value="F:RNA nuclease activity"/>
    <property type="evidence" value="ECO:0007669"/>
    <property type="project" value="TreeGrafter"/>
</dbReference>
<evidence type="ECO:0000256" key="3">
    <source>
        <dbReference type="PROSITE-ProRule" id="PRU00023"/>
    </source>
</evidence>
<dbReference type="EMBL" id="CDMZ01000135">
    <property type="protein sequence ID" value="CEM07664.1"/>
    <property type="molecule type" value="Genomic_DNA"/>
</dbReference>
<evidence type="ECO:0000313" key="5">
    <source>
        <dbReference type="EMBL" id="CEM07664.1"/>
    </source>
</evidence>
<feature type="compositionally biased region" description="Acidic residues" evidence="4">
    <location>
        <begin position="499"/>
        <end position="533"/>
    </location>
</feature>
<dbReference type="GO" id="GO:0006396">
    <property type="term" value="P:RNA processing"/>
    <property type="evidence" value="ECO:0007669"/>
    <property type="project" value="TreeGrafter"/>
</dbReference>
<feature type="repeat" description="ANK" evidence="3">
    <location>
        <begin position="332"/>
        <end position="364"/>
    </location>
</feature>
<dbReference type="PROSITE" id="PS50297">
    <property type="entry name" value="ANK_REP_REGION"/>
    <property type="match status" value="5"/>
</dbReference>
<dbReference type="PANTHER" id="PTHR24141">
    <property type="entry name" value="2-5A-DEPENDENT RIBONUCLEASE"/>
    <property type="match status" value="1"/>
</dbReference>
<feature type="compositionally biased region" description="Gly residues" evidence="4">
    <location>
        <begin position="475"/>
        <end position="489"/>
    </location>
</feature>
<dbReference type="InterPro" id="IPR002110">
    <property type="entry name" value="Ankyrin_rpt"/>
</dbReference>
<feature type="repeat" description="ANK" evidence="3">
    <location>
        <begin position="228"/>
        <end position="260"/>
    </location>
</feature>
<dbReference type="Pfam" id="PF12796">
    <property type="entry name" value="Ank_2"/>
    <property type="match status" value="3"/>
</dbReference>
<accession>A0A0G4F5B3</accession>
<feature type="repeat" description="ANK" evidence="3">
    <location>
        <begin position="261"/>
        <end position="293"/>
    </location>
</feature>
<organism evidence="5">
    <name type="scientific">Chromera velia CCMP2878</name>
    <dbReference type="NCBI Taxonomy" id="1169474"/>
    <lineage>
        <taxon>Eukaryota</taxon>
        <taxon>Sar</taxon>
        <taxon>Alveolata</taxon>
        <taxon>Colpodellida</taxon>
        <taxon>Chromeraceae</taxon>
        <taxon>Chromera</taxon>
    </lineage>
</organism>
<evidence type="ECO:0000256" key="4">
    <source>
        <dbReference type="SAM" id="MobiDB-lite"/>
    </source>
</evidence>
<dbReference type="SUPFAM" id="SSF48403">
    <property type="entry name" value="Ankyrin repeat"/>
    <property type="match status" value="1"/>
</dbReference>
<dbReference type="InterPro" id="IPR036770">
    <property type="entry name" value="Ankyrin_rpt-contain_sf"/>
</dbReference>
<reference evidence="5" key="1">
    <citation type="submission" date="2014-11" db="EMBL/GenBank/DDBJ databases">
        <authorList>
            <person name="Otto D Thomas"/>
            <person name="Naeem Raeece"/>
        </authorList>
    </citation>
    <scope>NUCLEOTIDE SEQUENCE</scope>
</reference>
<feature type="region of interest" description="Disordered" evidence="4">
    <location>
        <begin position="430"/>
        <end position="543"/>
    </location>
</feature>
<name>A0A0G4F5B3_9ALVE</name>
<dbReference type="PANTHER" id="PTHR24141:SF1">
    <property type="entry name" value="2-5A-DEPENDENT RIBONUCLEASE"/>
    <property type="match status" value="1"/>
</dbReference>